<evidence type="ECO:0000313" key="3">
    <source>
        <dbReference type="Proteomes" id="UP000305451"/>
    </source>
</evidence>
<evidence type="ECO:0000313" key="2">
    <source>
        <dbReference type="EMBL" id="TGY94562.1"/>
    </source>
</evidence>
<dbReference type="Proteomes" id="UP000305451">
    <property type="component" value="Unassembled WGS sequence"/>
</dbReference>
<dbReference type="OrthoDB" id="196105at2"/>
<dbReference type="RefSeq" id="WP_135943759.1">
    <property type="nucleotide sequence ID" value="NZ_BMEI01000001.1"/>
</dbReference>
<accession>A0A4S2HFX9</accession>
<dbReference type="GO" id="GO:0071949">
    <property type="term" value="F:FAD binding"/>
    <property type="evidence" value="ECO:0007669"/>
    <property type="project" value="InterPro"/>
</dbReference>
<evidence type="ECO:0000259" key="1">
    <source>
        <dbReference type="PROSITE" id="PS50925"/>
    </source>
</evidence>
<dbReference type="SUPFAM" id="SSF54975">
    <property type="entry name" value="Acylphosphatase/BLUF domain-like"/>
    <property type="match status" value="1"/>
</dbReference>
<dbReference type="SMART" id="SM01034">
    <property type="entry name" value="BLUF"/>
    <property type="match status" value="1"/>
</dbReference>
<name>A0A4S2HFX9_9PROT</name>
<dbReference type="InterPro" id="IPR007024">
    <property type="entry name" value="BLUF_domain"/>
</dbReference>
<sequence length="147" mass="16627">MSLKCILYVSQSLIRADRDDFRAAISKIMMESERNNRADDITGVLAYDRGRFLQYIEGPPGPMGALVDRLLGDPRHTNMTIRIDEPVETRLFPKWSMALLNITLPPLPGYSVEDLENQPVDQLLARLQRAADEESILSVAPRSQDDE</sequence>
<comment type="caution">
    <text evidence="2">The sequence shown here is derived from an EMBL/GenBank/DDBJ whole genome shotgun (WGS) entry which is preliminary data.</text>
</comment>
<protein>
    <submittedName>
        <fullName evidence="2">BLUF domain-containing protein</fullName>
    </submittedName>
</protein>
<dbReference type="InterPro" id="IPR036046">
    <property type="entry name" value="Acylphosphatase-like_dom_sf"/>
</dbReference>
<dbReference type="PROSITE" id="PS50925">
    <property type="entry name" value="BLUF"/>
    <property type="match status" value="1"/>
</dbReference>
<feature type="domain" description="BLUF" evidence="1">
    <location>
        <begin position="3"/>
        <end position="98"/>
    </location>
</feature>
<organism evidence="2 3">
    <name type="scientific">Marinicauda pacifica</name>
    <dbReference type="NCBI Taxonomy" id="1133559"/>
    <lineage>
        <taxon>Bacteria</taxon>
        <taxon>Pseudomonadati</taxon>
        <taxon>Pseudomonadota</taxon>
        <taxon>Alphaproteobacteria</taxon>
        <taxon>Maricaulales</taxon>
        <taxon>Maricaulaceae</taxon>
        <taxon>Marinicauda</taxon>
    </lineage>
</organism>
<dbReference type="Pfam" id="PF04940">
    <property type="entry name" value="BLUF"/>
    <property type="match status" value="1"/>
</dbReference>
<dbReference type="GO" id="GO:0009882">
    <property type="term" value="F:blue light photoreceptor activity"/>
    <property type="evidence" value="ECO:0007669"/>
    <property type="project" value="InterPro"/>
</dbReference>
<dbReference type="AlphaFoldDB" id="A0A4S2HFX9"/>
<dbReference type="Gene3D" id="3.30.70.100">
    <property type="match status" value="1"/>
</dbReference>
<dbReference type="EMBL" id="SRXV01000001">
    <property type="protein sequence ID" value="TGY94562.1"/>
    <property type="molecule type" value="Genomic_DNA"/>
</dbReference>
<reference evidence="2 3" key="1">
    <citation type="journal article" date="2013" name="Int. J. Syst. Evol. Microbiol.">
        <title>Marinicauda pacifica gen. nov., sp. nov., a prosthecate alphaproteobacterium of the family Hyphomonadaceae isolated from deep seawater.</title>
        <authorList>
            <person name="Zhang X.Y."/>
            <person name="Li G.W."/>
            <person name="Wang C.S."/>
            <person name="Zhang Y.J."/>
            <person name="Xu X.W."/>
            <person name="Li H."/>
            <person name="Liu A."/>
            <person name="Liu C."/>
            <person name="Xie B.B."/>
            <person name="Qin Q.L."/>
            <person name="Xu Z."/>
            <person name="Chen X.L."/>
            <person name="Zhou B.C."/>
            <person name="Zhang Y.Z."/>
        </authorList>
    </citation>
    <scope>NUCLEOTIDE SEQUENCE [LARGE SCALE GENOMIC DNA]</scope>
    <source>
        <strain evidence="2 3">P-1 km-3</strain>
    </source>
</reference>
<gene>
    <name evidence="2" type="ORF">E5162_04620</name>
</gene>
<keyword evidence="3" id="KW-1185">Reference proteome</keyword>
<proteinExistence type="predicted"/>